<dbReference type="OrthoDB" id="190375at2759"/>
<comment type="similarity">
    <text evidence="1">Belongs to the synaptobrevin family.</text>
</comment>
<proteinExistence type="inferred from homology"/>
<dbReference type="CTD" id="10791"/>
<dbReference type="Proteomes" id="UP000515150">
    <property type="component" value="Chromosome 9"/>
</dbReference>
<dbReference type="GO" id="GO:0016192">
    <property type="term" value="P:vesicle-mediated transport"/>
    <property type="evidence" value="ECO:0007669"/>
    <property type="project" value="InterPro"/>
</dbReference>
<gene>
    <name evidence="8" type="primary">vamp5</name>
</gene>
<dbReference type="InterPro" id="IPR001388">
    <property type="entry name" value="Synaptobrevin-like"/>
</dbReference>
<evidence type="ECO:0000259" key="6">
    <source>
        <dbReference type="PROSITE" id="PS50892"/>
    </source>
</evidence>
<keyword evidence="3 4" id="KW-0175">Coiled coil</keyword>
<dbReference type="InterPro" id="IPR016444">
    <property type="entry name" value="Synaptobrevin/VAMP"/>
</dbReference>
<evidence type="ECO:0000256" key="3">
    <source>
        <dbReference type="PROSITE-ProRule" id="PRU00290"/>
    </source>
</evidence>
<dbReference type="GO" id="GO:0012505">
    <property type="term" value="C:endomembrane system"/>
    <property type="evidence" value="ECO:0007669"/>
    <property type="project" value="UniProtKB-SubCell"/>
</dbReference>
<comment type="subcellular location">
    <subcellularLocation>
        <location evidence="2">Endomembrane system</location>
        <topology evidence="2">Single-pass type IV membrane protein</topology>
    </subcellularLocation>
</comment>
<evidence type="ECO:0000256" key="2">
    <source>
        <dbReference type="ARBA" id="ARBA00046280"/>
    </source>
</evidence>
<evidence type="ECO:0000313" key="8">
    <source>
        <dbReference type="RefSeq" id="XP_029019627.1"/>
    </source>
</evidence>
<protein>
    <submittedName>
        <fullName evidence="8">Vesicle-associated membrane protein 5</fullName>
    </submittedName>
</protein>
<dbReference type="InParanoid" id="A0A6P7NIV8"/>
<dbReference type="KEGG" id="bspl:114862995"/>
<dbReference type="AlphaFoldDB" id="A0A6P7NIV8"/>
<evidence type="ECO:0000256" key="4">
    <source>
        <dbReference type="SAM" id="Coils"/>
    </source>
</evidence>
<dbReference type="PRINTS" id="PR00219">
    <property type="entry name" value="SYNAPTOBREVN"/>
</dbReference>
<evidence type="ECO:0000256" key="1">
    <source>
        <dbReference type="ARBA" id="ARBA00008025"/>
    </source>
</evidence>
<dbReference type="GeneID" id="114862995"/>
<keyword evidence="5" id="KW-1133">Transmembrane helix</keyword>
<feature type="coiled-coil region" evidence="4">
    <location>
        <begin position="1"/>
        <end position="56"/>
    </location>
</feature>
<feature type="transmembrane region" description="Helical" evidence="5">
    <location>
        <begin position="73"/>
        <end position="95"/>
    </location>
</feature>
<reference evidence="8" key="1">
    <citation type="submission" date="2025-08" db="UniProtKB">
        <authorList>
            <consortium name="RefSeq"/>
        </authorList>
    </citation>
    <scope>IDENTIFICATION</scope>
</reference>
<feature type="domain" description="V-SNARE coiled-coil homology" evidence="6">
    <location>
        <begin position="7"/>
        <end position="67"/>
    </location>
</feature>
<sequence>MENGKSRLEQTQDEVEEVKVIMMNNLEKVDERSDKLMDLENRADQLLETSKHFEKTTIQVKNKQRWENKKMKVIFIIVGVVAAVLVIGVIIYFSLSSSE</sequence>
<dbReference type="Gene3D" id="1.20.5.110">
    <property type="match status" value="1"/>
</dbReference>
<keyword evidence="5" id="KW-0472">Membrane</keyword>
<keyword evidence="5" id="KW-0812">Transmembrane</keyword>
<accession>A0A6P7NIV8</accession>
<evidence type="ECO:0000256" key="5">
    <source>
        <dbReference type="SAM" id="Phobius"/>
    </source>
</evidence>
<dbReference type="PANTHER" id="PTHR45701">
    <property type="entry name" value="SYNAPTOBREVIN FAMILY MEMBER"/>
    <property type="match status" value="1"/>
</dbReference>
<evidence type="ECO:0000313" key="7">
    <source>
        <dbReference type="Proteomes" id="UP000515150"/>
    </source>
</evidence>
<dbReference type="InterPro" id="IPR042855">
    <property type="entry name" value="V_SNARE_CC"/>
</dbReference>
<organism evidence="7 8">
    <name type="scientific">Betta splendens</name>
    <name type="common">Siamese fighting fish</name>
    <dbReference type="NCBI Taxonomy" id="158456"/>
    <lineage>
        <taxon>Eukaryota</taxon>
        <taxon>Metazoa</taxon>
        <taxon>Chordata</taxon>
        <taxon>Craniata</taxon>
        <taxon>Vertebrata</taxon>
        <taxon>Euteleostomi</taxon>
        <taxon>Actinopterygii</taxon>
        <taxon>Neopterygii</taxon>
        <taxon>Teleostei</taxon>
        <taxon>Neoteleostei</taxon>
        <taxon>Acanthomorphata</taxon>
        <taxon>Anabantaria</taxon>
        <taxon>Anabantiformes</taxon>
        <taxon>Anabantoidei</taxon>
        <taxon>Osphronemidae</taxon>
        <taxon>Betta</taxon>
    </lineage>
</organism>
<dbReference type="PROSITE" id="PS50892">
    <property type="entry name" value="V_SNARE"/>
    <property type="match status" value="1"/>
</dbReference>
<dbReference type="GO" id="GO:0016020">
    <property type="term" value="C:membrane"/>
    <property type="evidence" value="ECO:0007669"/>
    <property type="project" value="InterPro"/>
</dbReference>
<dbReference type="Pfam" id="PF00957">
    <property type="entry name" value="Synaptobrevin"/>
    <property type="match status" value="1"/>
</dbReference>
<dbReference type="RefSeq" id="XP_029019627.1">
    <property type="nucleotide sequence ID" value="XM_029163794.2"/>
</dbReference>
<dbReference type="FunCoup" id="A0A6P7NIV8">
    <property type="interactions" value="120"/>
</dbReference>
<name>A0A6P7NIV8_BETSP</name>
<dbReference type="SUPFAM" id="SSF58038">
    <property type="entry name" value="SNARE fusion complex"/>
    <property type="match status" value="1"/>
</dbReference>
<keyword evidence="7" id="KW-1185">Reference proteome</keyword>